<proteinExistence type="predicted"/>
<comment type="cofactor">
    <cofactor evidence="1">
        <name>FAD</name>
        <dbReference type="ChEBI" id="CHEBI:57692"/>
    </cofactor>
</comment>
<dbReference type="InterPro" id="IPR036188">
    <property type="entry name" value="FAD/NAD-bd_sf"/>
</dbReference>
<evidence type="ECO:0000256" key="2">
    <source>
        <dbReference type="ARBA" id="ARBA00022630"/>
    </source>
</evidence>
<accession>A0A212L862</accession>
<dbReference type="PANTHER" id="PTHR13789:SF318">
    <property type="entry name" value="GERANYLGERANYL DIPHOSPHATE REDUCTASE"/>
    <property type="match status" value="1"/>
</dbReference>
<keyword evidence="4" id="KW-0560">Oxidoreductase</keyword>
<dbReference type="InterPro" id="IPR050493">
    <property type="entry name" value="FAD-dep_Monooxygenase_BioMet"/>
</dbReference>
<dbReference type="Gene3D" id="3.50.50.60">
    <property type="entry name" value="FAD/NAD(P)-binding domain"/>
    <property type="match status" value="1"/>
</dbReference>
<protein>
    <submittedName>
        <fullName evidence="7">Monooxygenase, FAD-binding protein</fullName>
    </submittedName>
</protein>
<dbReference type="EMBL" id="FMJD01000004">
    <property type="protein sequence ID" value="SCM73762.1"/>
    <property type="molecule type" value="Genomic_DNA"/>
</dbReference>
<dbReference type="PANTHER" id="PTHR13789">
    <property type="entry name" value="MONOOXYGENASE"/>
    <property type="match status" value="1"/>
</dbReference>
<dbReference type="AlphaFoldDB" id="A0A212L862"/>
<keyword evidence="5 7" id="KW-0503">Monooxygenase</keyword>
<reference evidence="7" key="1">
    <citation type="submission" date="2016-08" db="EMBL/GenBank/DDBJ databases">
        <authorList>
            <person name="Seilhamer J.J."/>
        </authorList>
    </citation>
    <scope>NUCLEOTIDE SEQUENCE</scope>
    <source>
        <strain evidence="7">86</strain>
    </source>
</reference>
<dbReference type="PRINTS" id="PR00420">
    <property type="entry name" value="RNGMNOXGNASE"/>
</dbReference>
<evidence type="ECO:0000259" key="6">
    <source>
        <dbReference type="Pfam" id="PF01494"/>
    </source>
</evidence>
<evidence type="ECO:0000256" key="4">
    <source>
        <dbReference type="ARBA" id="ARBA00023002"/>
    </source>
</evidence>
<evidence type="ECO:0000256" key="3">
    <source>
        <dbReference type="ARBA" id="ARBA00022827"/>
    </source>
</evidence>
<dbReference type="SUPFAM" id="SSF51905">
    <property type="entry name" value="FAD/NAD(P)-binding domain"/>
    <property type="match status" value="1"/>
</dbReference>
<sequence>MAAESGLIHAKDGAMPDHLPVVVVGAGIAGLTLSLCLARAGVRVTVIDRAPELREVGAGLQLSPNASSILFHLGLGSALDATGVRPEAVTIRDGASGRLILRMPLGEAMVERYGAPYIVIHRADLQGTLLAAVEQEPRVTLHLGVDITSIGEDEGGVAVEGREAGEPVRFAGCVLVGADGVRSMVRETVIGGGPAVYTGRTAWRATFEAEGFFAQSFRHNETGLWLGRHAHLVHYAIDAGREINLVAAIDDAWNDDGWDVPGDPAQVQAAFEDWPEPVRKLVAMPDNWRKWALCEAPRNTPWTKGRTVLIGDAVHGMPPFVAQGAAMAIEDARVLANVLAAGFGDDIEERLVEFAEGRKARTDKVAAAARRNGFVYHLGGAPAKARNLGMRLLGAERLFNNMDWIYGWRPVEG</sequence>
<keyword evidence="3" id="KW-0274">FAD</keyword>
<evidence type="ECO:0000256" key="5">
    <source>
        <dbReference type="ARBA" id="ARBA00023033"/>
    </source>
</evidence>
<dbReference type="GO" id="GO:0071949">
    <property type="term" value="F:FAD binding"/>
    <property type="evidence" value="ECO:0007669"/>
    <property type="project" value="InterPro"/>
</dbReference>
<keyword evidence="2" id="KW-0285">Flavoprotein</keyword>
<organism evidence="7">
    <name type="scientific">uncultured Pleomorphomonas sp</name>
    <dbReference type="NCBI Taxonomy" id="442121"/>
    <lineage>
        <taxon>Bacteria</taxon>
        <taxon>Pseudomonadati</taxon>
        <taxon>Pseudomonadota</taxon>
        <taxon>Alphaproteobacteria</taxon>
        <taxon>Hyphomicrobiales</taxon>
        <taxon>Pleomorphomonadaceae</taxon>
        <taxon>Pleomorphomonas</taxon>
        <taxon>environmental samples</taxon>
    </lineage>
</organism>
<evidence type="ECO:0000256" key="1">
    <source>
        <dbReference type="ARBA" id="ARBA00001974"/>
    </source>
</evidence>
<name>A0A212L862_9HYPH</name>
<dbReference type="SUPFAM" id="SSF54373">
    <property type="entry name" value="FAD-linked reductases, C-terminal domain"/>
    <property type="match status" value="1"/>
</dbReference>
<feature type="domain" description="FAD-binding" evidence="6">
    <location>
        <begin position="19"/>
        <end position="366"/>
    </location>
</feature>
<dbReference type="Pfam" id="PF01494">
    <property type="entry name" value="FAD_binding_3"/>
    <property type="match status" value="1"/>
</dbReference>
<gene>
    <name evidence="7" type="primary">nah</name>
    <name evidence="7" type="ORF">KL86PLE_120072</name>
</gene>
<evidence type="ECO:0000313" key="7">
    <source>
        <dbReference type="EMBL" id="SCM73762.1"/>
    </source>
</evidence>
<dbReference type="InterPro" id="IPR002938">
    <property type="entry name" value="FAD-bd"/>
</dbReference>
<dbReference type="GO" id="GO:0004497">
    <property type="term" value="F:monooxygenase activity"/>
    <property type="evidence" value="ECO:0007669"/>
    <property type="project" value="UniProtKB-KW"/>
</dbReference>